<dbReference type="Pfam" id="PF03629">
    <property type="entry name" value="SASA"/>
    <property type="match status" value="1"/>
</dbReference>
<dbReference type="OrthoDB" id="9816001at2"/>
<dbReference type="Proteomes" id="UP000317557">
    <property type="component" value="Unassembled WGS sequence"/>
</dbReference>
<feature type="chain" id="PRO_5022049384" evidence="2">
    <location>
        <begin position="21"/>
        <end position="634"/>
    </location>
</feature>
<feature type="domain" description="Sialate O-acetylesterase" evidence="3">
    <location>
        <begin position="399"/>
        <end position="519"/>
    </location>
</feature>
<dbReference type="EMBL" id="FXTP01000006">
    <property type="protein sequence ID" value="SMO60597.1"/>
    <property type="molecule type" value="Genomic_DNA"/>
</dbReference>
<dbReference type="PANTHER" id="PTHR22901:SF0">
    <property type="entry name" value="SIALATE O-ACETYLESTERASE"/>
    <property type="match status" value="1"/>
</dbReference>
<dbReference type="InterPro" id="IPR008979">
    <property type="entry name" value="Galactose-bd-like_sf"/>
</dbReference>
<dbReference type="Gene3D" id="3.40.50.1110">
    <property type="entry name" value="SGNH hydrolase"/>
    <property type="match status" value="2"/>
</dbReference>
<evidence type="ECO:0000256" key="2">
    <source>
        <dbReference type="SAM" id="SignalP"/>
    </source>
</evidence>
<name>A0A521CMD1_9BACT</name>
<dbReference type="InterPro" id="IPR039329">
    <property type="entry name" value="SIAE"/>
</dbReference>
<dbReference type="AlphaFoldDB" id="A0A521CMD1"/>
<dbReference type="GO" id="GO:0001681">
    <property type="term" value="F:sialate O-acetylesterase activity"/>
    <property type="evidence" value="ECO:0007669"/>
    <property type="project" value="InterPro"/>
</dbReference>
<evidence type="ECO:0000259" key="3">
    <source>
        <dbReference type="Pfam" id="PF03629"/>
    </source>
</evidence>
<gene>
    <name evidence="4" type="ORF">SAMN06265219_10617</name>
</gene>
<dbReference type="InterPro" id="IPR036514">
    <property type="entry name" value="SGNH_hydro_sf"/>
</dbReference>
<dbReference type="SUPFAM" id="SSF49785">
    <property type="entry name" value="Galactose-binding domain-like"/>
    <property type="match status" value="1"/>
</dbReference>
<keyword evidence="2" id="KW-0732">Signal</keyword>
<dbReference type="InterPro" id="IPR005181">
    <property type="entry name" value="SASA"/>
</dbReference>
<dbReference type="PANTHER" id="PTHR22901">
    <property type="entry name" value="SIALATE O-ACETYLESTERASE"/>
    <property type="match status" value="1"/>
</dbReference>
<protein>
    <submittedName>
        <fullName evidence="4">Sialate O-acetylesterase</fullName>
    </submittedName>
</protein>
<sequence>MSKLISLTFILMMSVSSLFAQDLSLPKIFSDHMVLQRDTDVRFWGWADPGAEVSLQLGDINRITVADQDGQWEAYLPDQPAGGPHTITIKSGKTVTLNDVYFGDVWVAGGQSNMEWKLSWMVENWEEEIANSGDFPEIRFFEIPQATAPSPKHKFPGGEWKKAHPDNAGNFSAVAWYFAKLNHADKDVPVGIVESNWGGTPAEAWTPALRLLDVDGYKQAAKDVLDPALDWEQEIAENTARNERKFELVGNPQAGIEASVHKPEYNDDDWETVSLPTTEPLSDVAWLRRTFAVDAADVESVSLFTGDISQESFFYINGEQVGQKSWQNANETFDVDPGLLKTGTNHIAFRAVNSWNNQVNIGGNNNMSITINGEEMPLTGEWKYSNSIEPPMPQVSRYEWTPGFLYNAMIHPLAGYSIKGAIWYQGESNAGVHQYYNELFEAMIEEWRASWHQGDFPFLYVQLANYMQKREQPNDSDWARLREAQTQTLTLANTGMATIIDIGDANDIHPRNKHDVGARLWKAAQKVAYGEQMVYSGPMYRGHVVEGDKIRISLNHTGSGLITKGTDEVLGFAIAGADEKFHWAKAKIDGDDIVVWSDKVENPVAVRYAWADNPDVSLYNEEGLPAVPFRTDEW</sequence>
<proteinExistence type="predicted"/>
<dbReference type="SUPFAM" id="SSF52266">
    <property type="entry name" value="SGNH hydrolase"/>
    <property type="match status" value="1"/>
</dbReference>
<evidence type="ECO:0000256" key="1">
    <source>
        <dbReference type="ARBA" id="ARBA00022801"/>
    </source>
</evidence>
<reference evidence="4 5" key="1">
    <citation type="submission" date="2017-05" db="EMBL/GenBank/DDBJ databases">
        <authorList>
            <person name="Varghese N."/>
            <person name="Submissions S."/>
        </authorList>
    </citation>
    <scope>NUCLEOTIDE SEQUENCE [LARGE SCALE GENOMIC DNA]</scope>
    <source>
        <strain evidence="4 5">DSM 21985</strain>
    </source>
</reference>
<feature type="signal peptide" evidence="2">
    <location>
        <begin position="1"/>
        <end position="20"/>
    </location>
</feature>
<keyword evidence="5" id="KW-1185">Reference proteome</keyword>
<dbReference type="GO" id="GO:0005975">
    <property type="term" value="P:carbohydrate metabolic process"/>
    <property type="evidence" value="ECO:0007669"/>
    <property type="project" value="TreeGrafter"/>
</dbReference>
<evidence type="ECO:0000313" key="4">
    <source>
        <dbReference type="EMBL" id="SMO60597.1"/>
    </source>
</evidence>
<organism evidence="4 5">
    <name type="scientific">Gracilimonas mengyeensis</name>
    <dbReference type="NCBI Taxonomy" id="1302730"/>
    <lineage>
        <taxon>Bacteria</taxon>
        <taxon>Pseudomonadati</taxon>
        <taxon>Balneolota</taxon>
        <taxon>Balneolia</taxon>
        <taxon>Balneolales</taxon>
        <taxon>Balneolaceae</taxon>
        <taxon>Gracilimonas</taxon>
    </lineage>
</organism>
<keyword evidence="1" id="KW-0378">Hydrolase</keyword>
<accession>A0A521CMD1</accession>
<evidence type="ECO:0000313" key="5">
    <source>
        <dbReference type="Proteomes" id="UP000317557"/>
    </source>
</evidence>
<dbReference type="RefSeq" id="WP_142454053.1">
    <property type="nucleotide sequence ID" value="NZ_FXTP01000006.1"/>
</dbReference>